<feature type="domain" description="Peptidase S1" evidence="6">
    <location>
        <begin position="1"/>
        <end position="76"/>
    </location>
</feature>
<dbReference type="PANTHER" id="PTHR24264:SF65">
    <property type="entry name" value="SRCR DOMAIN-CONTAINING PROTEIN"/>
    <property type="match status" value="1"/>
</dbReference>
<proteinExistence type="predicted"/>
<gene>
    <name evidence="8" type="primary">LOC102807517</name>
</gene>
<sequence length="78" mass="8420">MYDGYIKDGMFCAGYAEGGKDACQGDSGGPYQVARSDGSWELYGLVSWGDGCAEPNRPGIYTHIPTYVDWINDVIAST</sequence>
<organism evidence="7 8">
    <name type="scientific">Saccoglossus kowalevskii</name>
    <name type="common">Acorn worm</name>
    <dbReference type="NCBI Taxonomy" id="10224"/>
    <lineage>
        <taxon>Eukaryota</taxon>
        <taxon>Metazoa</taxon>
        <taxon>Hemichordata</taxon>
        <taxon>Enteropneusta</taxon>
        <taxon>Harrimaniidae</taxon>
        <taxon>Saccoglossus</taxon>
    </lineage>
</organism>
<keyword evidence="3" id="KW-0645">Protease</keyword>
<accession>A0ABM0MZR0</accession>
<evidence type="ECO:0000256" key="1">
    <source>
        <dbReference type="ARBA" id="ARBA00004613"/>
    </source>
</evidence>
<evidence type="ECO:0000256" key="5">
    <source>
        <dbReference type="ARBA" id="ARBA00022825"/>
    </source>
</evidence>
<dbReference type="SUPFAM" id="SSF50494">
    <property type="entry name" value="Trypsin-like serine proteases"/>
    <property type="match status" value="1"/>
</dbReference>
<dbReference type="InterPro" id="IPR043504">
    <property type="entry name" value="Peptidase_S1_PA_chymotrypsin"/>
</dbReference>
<evidence type="ECO:0000256" key="2">
    <source>
        <dbReference type="ARBA" id="ARBA00022525"/>
    </source>
</evidence>
<dbReference type="PANTHER" id="PTHR24264">
    <property type="entry name" value="TRYPSIN-RELATED"/>
    <property type="match status" value="1"/>
</dbReference>
<evidence type="ECO:0000313" key="8">
    <source>
        <dbReference type="RefSeq" id="XP_006825501.1"/>
    </source>
</evidence>
<dbReference type="GeneID" id="102807517"/>
<keyword evidence="2" id="KW-0964">Secreted</keyword>
<keyword evidence="5" id="KW-0720">Serine protease</keyword>
<comment type="subcellular location">
    <subcellularLocation>
        <location evidence="1">Secreted</location>
    </subcellularLocation>
</comment>
<keyword evidence="7" id="KW-1185">Reference proteome</keyword>
<dbReference type="Proteomes" id="UP000694865">
    <property type="component" value="Unplaced"/>
</dbReference>
<evidence type="ECO:0000256" key="4">
    <source>
        <dbReference type="ARBA" id="ARBA00022801"/>
    </source>
</evidence>
<dbReference type="InterPro" id="IPR009003">
    <property type="entry name" value="Peptidase_S1_PA"/>
</dbReference>
<dbReference type="Gene3D" id="2.40.10.10">
    <property type="entry name" value="Trypsin-like serine proteases"/>
    <property type="match status" value="1"/>
</dbReference>
<protein>
    <submittedName>
        <fullName evidence="8">Transmembrane protease serine 5-like</fullName>
    </submittedName>
</protein>
<dbReference type="PROSITE" id="PS50240">
    <property type="entry name" value="TRYPSIN_DOM"/>
    <property type="match status" value="1"/>
</dbReference>
<evidence type="ECO:0000256" key="3">
    <source>
        <dbReference type="ARBA" id="ARBA00022670"/>
    </source>
</evidence>
<reference evidence="8" key="1">
    <citation type="submission" date="2025-08" db="UniProtKB">
        <authorList>
            <consortium name="RefSeq"/>
        </authorList>
    </citation>
    <scope>IDENTIFICATION</scope>
    <source>
        <tissue evidence="8">Testes</tissue>
    </source>
</reference>
<dbReference type="Pfam" id="PF00089">
    <property type="entry name" value="Trypsin"/>
    <property type="match status" value="1"/>
</dbReference>
<keyword evidence="4" id="KW-0378">Hydrolase</keyword>
<name>A0ABM0MZR0_SACKO</name>
<evidence type="ECO:0000259" key="6">
    <source>
        <dbReference type="PROSITE" id="PS50240"/>
    </source>
</evidence>
<dbReference type="RefSeq" id="XP_006825501.1">
    <property type="nucleotide sequence ID" value="XM_006825438.1"/>
</dbReference>
<dbReference type="InterPro" id="IPR001254">
    <property type="entry name" value="Trypsin_dom"/>
</dbReference>
<dbReference type="PROSITE" id="PS00135">
    <property type="entry name" value="TRYPSIN_SER"/>
    <property type="match status" value="1"/>
</dbReference>
<evidence type="ECO:0000313" key="7">
    <source>
        <dbReference type="Proteomes" id="UP000694865"/>
    </source>
</evidence>
<dbReference type="InterPro" id="IPR033116">
    <property type="entry name" value="TRYPSIN_SER"/>
</dbReference>
<dbReference type="InterPro" id="IPR050127">
    <property type="entry name" value="Serine_Proteases_S1"/>
</dbReference>